<dbReference type="InterPro" id="IPR029058">
    <property type="entry name" value="AB_hydrolase_fold"/>
</dbReference>
<evidence type="ECO:0000256" key="5">
    <source>
        <dbReference type="ARBA" id="ARBA00022801"/>
    </source>
</evidence>
<dbReference type="EMBL" id="JBJKBG010000008">
    <property type="protein sequence ID" value="KAL3724766.1"/>
    <property type="molecule type" value="Genomic_DNA"/>
</dbReference>
<keyword evidence="5" id="KW-0378">Hydrolase</keyword>
<dbReference type="GO" id="GO:0008970">
    <property type="term" value="F:phospholipase A1 activity"/>
    <property type="evidence" value="ECO:0007669"/>
    <property type="project" value="UniProtKB-ARBA"/>
</dbReference>
<keyword evidence="11" id="KW-1185">Reference proteome</keyword>
<organism evidence="10 11">
    <name type="scientific">Eucalyptus globulus</name>
    <name type="common">Tasmanian blue gum</name>
    <dbReference type="NCBI Taxonomy" id="34317"/>
    <lineage>
        <taxon>Eukaryota</taxon>
        <taxon>Viridiplantae</taxon>
        <taxon>Streptophyta</taxon>
        <taxon>Embryophyta</taxon>
        <taxon>Tracheophyta</taxon>
        <taxon>Spermatophyta</taxon>
        <taxon>Magnoliopsida</taxon>
        <taxon>eudicotyledons</taxon>
        <taxon>Gunneridae</taxon>
        <taxon>Pentapetalae</taxon>
        <taxon>rosids</taxon>
        <taxon>malvids</taxon>
        <taxon>Myrtales</taxon>
        <taxon>Myrtaceae</taxon>
        <taxon>Myrtoideae</taxon>
        <taxon>Eucalypteae</taxon>
        <taxon>Eucalyptus</taxon>
    </lineage>
</organism>
<evidence type="ECO:0000256" key="4">
    <source>
        <dbReference type="ARBA" id="ARBA00022640"/>
    </source>
</evidence>
<evidence type="ECO:0000256" key="1">
    <source>
        <dbReference type="ARBA" id="ARBA00004229"/>
    </source>
</evidence>
<dbReference type="PANTHER" id="PTHR31403:SF53">
    <property type="entry name" value="PHOSPHOLIPASE A1-IGAMMA2, CHLOROPLASTIC-LIKE"/>
    <property type="match status" value="1"/>
</dbReference>
<dbReference type="PANTHER" id="PTHR31403">
    <property type="entry name" value="PHOSPHOLIPASE A1-IBETA2, CHLOROPLASTIC"/>
    <property type="match status" value="1"/>
</dbReference>
<dbReference type="Pfam" id="PF01764">
    <property type="entry name" value="Lipase_3"/>
    <property type="match status" value="1"/>
</dbReference>
<name>A0ABD3JKK9_EUCGL</name>
<keyword evidence="6" id="KW-0809">Transit peptide</keyword>
<dbReference type="Proteomes" id="UP001634007">
    <property type="component" value="Unassembled WGS sequence"/>
</dbReference>
<dbReference type="Gene3D" id="3.40.50.1820">
    <property type="entry name" value="alpha/beta hydrolase"/>
    <property type="match status" value="1"/>
</dbReference>
<comment type="subcellular location">
    <subcellularLocation>
        <location evidence="1">Plastid</location>
        <location evidence="1">Chloroplast</location>
    </subcellularLocation>
</comment>
<evidence type="ECO:0000259" key="9">
    <source>
        <dbReference type="Pfam" id="PF01764"/>
    </source>
</evidence>
<evidence type="ECO:0000313" key="10">
    <source>
        <dbReference type="EMBL" id="KAL3724766.1"/>
    </source>
</evidence>
<comment type="similarity">
    <text evidence="2">Belongs to the AB hydrolase superfamily. Lipase family.</text>
</comment>
<dbReference type="AlphaFoldDB" id="A0ABD3JKK9"/>
<dbReference type="CDD" id="cd00519">
    <property type="entry name" value="Lipase_3"/>
    <property type="match status" value="1"/>
</dbReference>
<evidence type="ECO:0000313" key="11">
    <source>
        <dbReference type="Proteomes" id="UP001634007"/>
    </source>
</evidence>
<protein>
    <recommendedName>
        <fullName evidence="9">Fungal lipase-type domain-containing protein</fullName>
    </recommendedName>
</protein>
<dbReference type="SUPFAM" id="SSF53474">
    <property type="entry name" value="alpha/beta-Hydrolases"/>
    <property type="match status" value="1"/>
</dbReference>
<feature type="domain" description="Fungal lipase-type" evidence="9">
    <location>
        <begin position="218"/>
        <end position="375"/>
    </location>
</feature>
<evidence type="ECO:0000256" key="7">
    <source>
        <dbReference type="ARBA" id="ARBA00022963"/>
    </source>
</evidence>
<comment type="caution">
    <text evidence="10">The sequence shown here is derived from an EMBL/GenBank/DDBJ whole genome shotgun (WGS) entry which is preliminary data.</text>
</comment>
<dbReference type="FunFam" id="3.40.50.1820:FF:000065">
    <property type="entry name" value="Phospholipase A1-II 3"/>
    <property type="match status" value="1"/>
</dbReference>
<keyword evidence="3" id="KW-0150">Chloroplast</keyword>
<evidence type="ECO:0000256" key="2">
    <source>
        <dbReference type="ARBA" id="ARBA00010701"/>
    </source>
</evidence>
<gene>
    <name evidence="10" type="ORF">ACJRO7_029862</name>
</gene>
<evidence type="ECO:0000256" key="3">
    <source>
        <dbReference type="ARBA" id="ARBA00022528"/>
    </source>
</evidence>
<reference evidence="10 11" key="1">
    <citation type="submission" date="2024-11" db="EMBL/GenBank/DDBJ databases">
        <title>Chromosome-level genome assembly of Eucalyptus globulus Labill. provides insights into its genome evolution.</title>
        <authorList>
            <person name="Li X."/>
        </authorList>
    </citation>
    <scope>NUCLEOTIDE SEQUENCE [LARGE SCALE GENOMIC DNA]</scope>
    <source>
        <strain evidence="10">CL2024</strain>
        <tissue evidence="10">Fresh tender leaves</tissue>
    </source>
</reference>
<evidence type="ECO:0000256" key="8">
    <source>
        <dbReference type="ARBA" id="ARBA00023098"/>
    </source>
</evidence>
<dbReference type="GO" id="GO:0016042">
    <property type="term" value="P:lipid catabolic process"/>
    <property type="evidence" value="ECO:0007669"/>
    <property type="project" value="UniProtKB-KW"/>
</dbReference>
<keyword evidence="7" id="KW-0442">Lipid degradation</keyword>
<proteinExistence type="inferred from homology"/>
<keyword evidence="8" id="KW-0443">Lipid metabolism</keyword>
<keyword evidence="4" id="KW-0934">Plastid</keyword>
<evidence type="ECO:0000256" key="6">
    <source>
        <dbReference type="ARBA" id="ARBA00022946"/>
    </source>
</evidence>
<dbReference type="InterPro" id="IPR002921">
    <property type="entry name" value="Fungal_lipase-type"/>
</dbReference>
<sequence length="502" mass="57664">MAIPYRQLFFRDHTHHNQIFSFNDPISPSIASIRFACGGPRRRESPLNGRLFIQNVSSKNESSCTVPDLQSERTKKKGQWTAVEDPSRNLASIWEEIHGKSDWVGLLDPIDPLLRAELIRYGEMAQASYDAFDADPFSKYCGSCRYKPSDFFCSLEFPRVGYILTRYLYASCNIHHRPHFFKKSLWPEAWSESANWFGYVAVSDDEMSKALGRRDIAIVWRGTMRKPEWIVDARYSMSPVRQKGIPCPDRKAKVESGFLHLYTEKDENSRFCKHSAREHVLQEIKRLIQKHADEDLSITVTGHSLGSAIAILSAYDIAETGTDIRQEGKIVPKCVFSFAGPRVGNVRFKKRVEELGVKVLRVLNVHDRVPTVPGMIFNENAPSVLPKIYCYSHVGIELVLNHENSPYLKDKGDLLCYHDMEVLLHLLDGYKEKGQRFELPRRDIALVNKATDFLKDKYLIPPKWKQLENRGLVRGQDGRWTQSERQDLGDHFEGVDREAGLF</sequence>
<accession>A0ABD3JKK9</accession>
<dbReference type="GO" id="GO:0047714">
    <property type="term" value="F:galactolipase activity"/>
    <property type="evidence" value="ECO:0007669"/>
    <property type="project" value="UniProtKB-ARBA"/>
</dbReference>
<dbReference type="GO" id="GO:0009507">
    <property type="term" value="C:chloroplast"/>
    <property type="evidence" value="ECO:0007669"/>
    <property type="project" value="UniProtKB-SubCell"/>
</dbReference>